<feature type="transmembrane region" description="Helical" evidence="1">
    <location>
        <begin position="173"/>
        <end position="197"/>
    </location>
</feature>
<evidence type="ECO:0000313" key="4">
    <source>
        <dbReference type="Proteomes" id="UP000663864"/>
    </source>
</evidence>
<organism evidence="2 4">
    <name type="scientific">Rotaria sordida</name>
    <dbReference type="NCBI Taxonomy" id="392033"/>
    <lineage>
        <taxon>Eukaryota</taxon>
        <taxon>Metazoa</taxon>
        <taxon>Spiralia</taxon>
        <taxon>Gnathifera</taxon>
        <taxon>Rotifera</taxon>
        <taxon>Eurotatoria</taxon>
        <taxon>Bdelloidea</taxon>
        <taxon>Philodinida</taxon>
        <taxon>Philodinidae</taxon>
        <taxon>Rotaria</taxon>
    </lineage>
</organism>
<keyword evidence="1" id="KW-0472">Membrane</keyword>
<reference evidence="2" key="1">
    <citation type="submission" date="2021-02" db="EMBL/GenBank/DDBJ databases">
        <authorList>
            <person name="Nowell W R."/>
        </authorList>
    </citation>
    <scope>NUCLEOTIDE SEQUENCE</scope>
</reference>
<keyword evidence="1" id="KW-1133">Transmembrane helix</keyword>
<name>A0A815PCH6_9BILA</name>
<protein>
    <submittedName>
        <fullName evidence="2">Uncharacterized protein</fullName>
    </submittedName>
</protein>
<keyword evidence="1" id="KW-0812">Transmembrane</keyword>
<accession>A0A815PCH6</accession>
<dbReference type="Proteomes" id="UP000663836">
    <property type="component" value="Unassembled WGS sequence"/>
</dbReference>
<dbReference type="Proteomes" id="UP000663864">
    <property type="component" value="Unassembled WGS sequence"/>
</dbReference>
<gene>
    <name evidence="3" type="ORF">JBS370_LOCUS20662</name>
    <name evidence="2" type="ORF">ZHD862_LOCUS35107</name>
</gene>
<sequence length="222" mass="24909">MYENINIPTSFGYHYETISSSPVRSSCKNNTQQPVYVSLEPNLPDQITTISNSNTNVLPVIPPFQRKFPIVTVAILGFFELFAGLIVLALELLTFDISFGLWCGGIYTLAGAAIIVLVIVTDRERHQTSVVLIFQLVALMFTITEILLYSDLYRKRCITKPSEPTRELTFHCQLVIIQMAAATLVFVSTIVFSIIYFRVTMIVLKQSHGTFNMSNAINLTIC</sequence>
<feature type="transmembrane region" description="Helical" evidence="1">
    <location>
        <begin position="132"/>
        <end position="153"/>
    </location>
</feature>
<dbReference type="EMBL" id="CAJNOT010004850">
    <property type="protein sequence ID" value="CAF1447315.1"/>
    <property type="molecule type" value="Genomic_DNA"/>
</dbReference>
<dbReference type="EMBL" id="CAJOBD010002636">
    <property type="protein sequence ID" value="CAF3896886.1"/>
    <property type="molecule type" value="Genomic_DNA"/>
</dbReference>
<proteinExistence type="predicted"/>
<feature type="transmembrane region" description="Helical" evidence="1">
    <location>
        <begin position="99"/>
        <end position="120"/>
    </location>
</feature>
<evidence type="ECO:0000313" key="2">
    <source>
        <dbReference type="EMBL" id="CAF1447315.1"/>
    </source>
</evidence>
<evidence type="ECO:0000256" key="1">
    <source>
        <dbReference type="SAM" id="Phobius"/>
    </source>
</evidence>
<evidence type="ECO:0000313" key="3">
    <source>
        <dbReference type="EMBL" id="CAF3896886.1"/>
    </source>
</evidence>
<dbReference type="AlphaFoldDB" id="A0A815PCH6"/>
<comment type="caution">
    <text evidence="2">The sequence shown here is derived from an EMBL/GenBank/DDBJ whole genome shotgun (WGS) entry which is preliminary data.</text>
</comment>
<feature type="transmembrane region" description="Helical" evidence="1">
    <location>
        <begin position="70"/>
        <end position="93"/>
    </location>
</feature>